<dbReference type="RefSeq" id="WP_073571515.1">
    <property type="nucleotide sequence ID" value="NZ_FRXN01000002.1"/>
</dbReference>
<dbReference type="PROSITE" id="PS51257">
    <property type="entry name" value="PROKAR_LIPOPROTEIN"/>
    <property type="match status" value="1"/>
</dbReference>
<accession>A0A1M7ZB17</accession>
<dbReference type="STRING" id="1073327.SAMN04488108_1889"/>
<keyword evidence="2" id="KW-1185">Reference proteome</keyword>
<dbReference type="OrthoDB" id="833511at2"/>
<dbReference type="InterPro" id="IPR025316">
    <property type="entry name" value="DUF4221"/>
</dbReference>
<evidence type="ECO:0000313" key="1">
    <source>
        <dbReference type="EMBL" id="SHO62117.1"/>
    </source>
</evidence>
<organism evidence="1 2">
    <name type="scientific">Algoriphagus zhangzhouensis</name>
    <dbReference type="NCBI Taxonomy" id="1073327"/>
    <lineage>
        <taxon>Bacteria</taxon>
        <taxon>Pseudomonadati</taxon>
        <taxon>Bacteroidota</taxon>
        <taxon>Cytophagia</taxon>
        <taxon>Cytophagales</taxon>
        <taxon>Cyclobacteriaceae</taxon>
        <taxon>Algoriphagus</taxon>
    </lineage>
</organism>
<dbReference type="EMBL" id="FRXN01000002">
    <property type="protein sequence ID" value="SHO62117.1"/>
    <property type="molecule type" value="Genomic_DNA"/>
</dbReference>
<proteinExistence type="predicted"/>
<sequence length="383" mass="43158">MKKLLLLSSLAILAACSGKESENRESKNVLENFSFSVDTVVVDPGEEIINLAYGARLASTDESKTFYYLLDGNAGIVNKVNLDELKLVEMIPFEKEGPNGIGTSFHSSAIVLPGEEFLFTSFRNSGIFSKDGEKLKDLGLKPDEIEIEGLDDNQKMNLNNQLTLTKNQITAFSLPSNFMQGTRKLVKIDLKESTGEVLSIPALDIIGKYNIILQSEEAVSVYAESINIQEIGDALYISGQTTNKIYKFNFSTDSLSLLEFDFSIVPNEKEIPIQNTVSSQEEFDAQMDKALTQISFEKLIFDVSTNRFYRFGRIYEPKKEGEERYTKSKIFLFAFDDQLNLIGETEIPELDQVPTFPFFKDGKLWSYVNVEDELGFAVFTFNF</sequence>
<gene>
    <name evidence="1" type="ORF">SAMN04488108_1889</name>
</gene>
<evidence type="ECO:0008006" key="3">
    <source>
        <dbReference type="Google" id="ProtNLM"/>
    </source>
</evidence>
<name>A0A1M7ZB17_9BACT</name>
<dbReference type="AlphaFoldDB" id="A0A1M7ZB17"/>
<reference evidence="2" key="1">
    <citation type="submission" date="2016-12" db="EMBL/GenBank/DDBJ databases">
        <authorList>
            <person name="Varghese N."/>
            <person name="Submissions S."/>
        </authorList>
    </citation>
    <scope>NUCLEOTIDE SEQUENCE [LARGE SCALE GENOMIC DNA]</scope>
    <source>
        <strain evidence="2">DSM 25035</strain>
    </source>
</reference>
<protein>
    <recommendedName>
        <fullName evidence="3">DUF4221 domain-containing protein</fullName>
    </recommendedName>
</protein>
<dbReference type="Pfam" id="PF13970">
    <property type="entry name" value="DUF4221"/>
    <property type="match status" value="1"/>
</dbReference>
<dbReference type="Proteomes" id="UP000184609">
    <property type="component" value="Unassembled WGS sequence"/>
</dbReference>
<evidence type="ECO:0000313" key="2">
    <source>
        <dbReference type="Proteomes" id="UP000184609"/>
    </source>
</evidence>